<evidence type="ECO:0000313" key="4">
    <source>
        <dbReference type="EMBL" id="KPL79734.1"/>
    </source>
</evidence>
<accession>A0A0P6XAF8</accession>
<protein>
    <submittedName>
        <fullName evidence="4">Antibiotic ABC transporter ATP-binding protein</fullName>
    </submittedName>
</protein>
<proteinExistence type="predicted"/>
<dbReference type="STRING" id="229921.ADN01_13670"/>
<dbReference type="GO" id="GO:0016887">
    <property type="term" value="F:ATP hydrolysis activity"/>
    <property type="evidence" value="ECO:0007669"/>
    <property type="project" value="InterPro"/>
</dbReference>
<keyword evidence="2 4" id="KW-0067">ATP-binding</keyword>
<dbReference type="PROSITE" id="PS50893">
    <property type="entry name" value="ABC_TRANSPORTER_2"/>
    <property type="match status" value="1"/>
</dbReference>
<dbReference type="SMART" id="SM00382">
    <property type="entry name" value="AAA"/>
    <property type="match status" value="1"/>
</dbReference>
<evidence type="ECO:0000313" key="5">
    <source>
        <dbReference type="Proteomes" id="UP000050501"/>
    </source>
</evidence>
<organism evidence="4 5">
    <name type="scientific">Levilinea saccharolytica</name>
    <dbReference type="NCBI Taxonomy" id="229921"/>
    <lineage>
        <taxon>Bacteria</taxon>
        <taxon>Bacillati</taxon>
        <taxon>Chloroflexota</taxon>
        <taxon>Anaerolineae</taxon>
        <taxon>Anaerolineales</taxon>
        <taxon>Anaerolineaceae</taxon>
        <taxon>Levilinea</taxon>
    </lineage>
</organism>
<name>A0A0P6XAF8_9CHLR</name>
<comment type="caution">
    <text evidence="4">The sequence shown here is derived from an EMBL/GenBank/DDBJ whole genome shotgun (WGS) entry which is preliminary data.</text>
</comment>
<dbReference type="InterPro" id="IPR003439">
    <property type="entry name" value="ABC_transporter-like_ATP-bd"/>
</dbReference>
<dbReference type="EMBL" id="LGCM01000046">
    <property type="protein sequence ID" value="KPL79734.1"/>
    <property type="molecule type" value="Genomic_DNA"/>
</dbReference>
<dbReference type="Gene3D" id="3.40.50.300">
    <property type="entry name" value="P-loop containing nucleotide triphosphate hydrolases"/>
    <property type="match status" value="1"/>
</dbReference>
<dbReference type="InterPro" id="IPR017871">
    <property type="entry name" value="ABC_transporter-like_CS"/>
</dbReference>
<dbReference type="SUPFAM" id="SSF52540">
    <property type="entry name" value="P-loop containing nucleoside triphosphate hydrolases"/>
    <property type="match status" value="1"/>
</dbReference>
<dbReference type="Proteomes" id="UP000050501">
    <property type="component" value="Unassembled WGS sequence"/>
</dbReference>
<dbReference type="OrthoDB" id="9767778at2"/>
<dbReference type="InterPro" id="IPR003593">
    <property type="entry name" value="AAA+_ATPase"/>
</dbReference>
<dbReference type="PANTHER" id="PTHR43582:SF2">
    <property type="entry name" value="LINEARMYCIN RESISTANCE ATP-BINDING PROTEIN LNRL"/>
    <property type="match status" value="1"/>
</dbReference>
<dbReference type="GO" id="GO:0005524">
    <property type="term" value="F:ATP binding"/>
    <property type="evidence" value="ECO:0007669"/>
    <property type="project" value="UniProtKB-KW"/>
</dbReference>
<dbReference type="InterPro" id="IPR027417">
    <property type="entry name" value="P-loop_NTPase"/>
</dbReference>
<evidence type="ECO:0000256" key="1">
    <source>
        <dbReference type="ARBA" id="ARBA00022741"/>
    </source>
</evidence>
<keyword evidence="1" id="KW-0547">Nucleotide-binding</keyword>
<dbReference type="PROSITE" id="PS00211">
    <property type="entry name" value="ABC_TRANSPORTER_1"/>
    <property type="match status" value="1"/>
</dbReference>
<gene>
    <name evidence="4" type="ORF">ADN01_13670</name>
</gene>
<dbReference type="AlphaFoldDB" id="A0A0P6XAF8"/>
<dbReference type="PANTHER" id="PTHR43582">
    <property type="entry name" value="LINEARMYCIN RESISTANCE ATP-BINDING PROTEIN LNRL"/>
    <property type="match status" value="1"/>
</dbReference>
<evidence type="ECO:0000259" key="3">
    <source>
        <dbReference type="PROSITE" id="PS50893"/>
    </source>
</evidence>
<sequence>MTDRFAIEIVDLHKQFGRQTAVQGLNLQVREGEIFSLLGPNGAGKSTTISILSGLIAPTRGEVTLMGHPLRTQANQARASLGVVPQDIALYPDLSARENLYFWGRMYGLRGQTLNQRVADVMELIGLSERQKDRVGTFSGGMKRRVNIGAALLHHPDIVVLDEPTVGIDPQSRRHILDSVKELNRLGATVLYTTHYMEEAEELSDHIAIMDQGRLIAQGTHAELTQLVGEQTRLVLTLSQPPDGVLEVWRQLPGVQQVWTEAENVHLLVGDSTAVLPHLFETAAQAHVHIVTVSIQEPNLEAVFLHLTGRALRDS</sequence>
<keyword evidence="5" id="KW-1185">Reference proteome</keyword>
<dbReference type="RefSeq" id="WP_062417417.1">
    <property type="nucleotide sequence ID" value="NZ_DF967974.1"/>
</dbReference>
<dbReference type="PATRIC" id="fig|229921.5.peg.872"/>
<reference evidence="4 5" key="1">
    <citation type="submission" date="2015-07" db="EMBL/GenBank/DDBJ databases">
        <title>Genome sequence of Levilinea saccharolytica DSM 16555.</title>
        <authorList>
            <person name="Hemp J."/>
            <person name="Ward L.M."/>
            <person name="Pace L.A."/>
            <person name="Fischer W.W."/>
        </authorList>
    </citation>
    <scope>NUCLEOTIDE SEQUENCE [LARGE SCALE GENOMIC DNA]</scope>
    <source>
        <strain evidence="4 5">KIBI-1</strain>
    </source>
</reference>
<feature type="domain" description="ABC transporter" evidence="3">
    <location>
        <begin position="7"/>
        <end position="237"/>
    </location>
</feature>
<evidence type="ECO:0000256" key="2">
    <source>
        <dbReference type="ARBA" id="ARBA00022840"/>
    </source>
</evidence>
<dbReference type="Pfam" id="PF00005">
    <property type="entry name" value="ABC_tran"/>
    <property type="match status" value="1"/>
</dbReference>